<evidence type="ECO:0000313" key="3">
    <source>
        <dbReference type="Proteomes" id="UP000233469"/>
    </source>
</evidence>
<dbReference type="SUPFAM" id="SSF53098">
    <property type="entry name" value="Ribonuclease H-like"/>
    <property type="match status" value="1"/>
</dbReference>
<protein>
    <recommendedName>
        <fullName evidence="1">DUF659 domain-containing protein</fullName>
    </recommendedName>
</protein>
<accession>A0A2N1N4L4</accession>
<reference evidence="2 3" key="1">
    <citation type="submission" date="2016-04" db="EMBL/GenBank/DDBJ databases">
        <title>Genome analyses suggest a sexual origin of heterokaryosis in a supposedly ancient asexual fungus.</title>
        <authorList>
            <person name="Ropars J."/>
            <person name="Sedzielewska K."/>
            <person name="Noel J."/>
            <person name="Charron P."/>
            <person name="Farinelli L."/>
            <person name="Marton T."/>
            <person name="Kruger M."/>
            <person name="Pelin A."/>
            <person name="Brachmann A."/>
            <person name="Corradi N."/>
        </authorList>
    </citation>
    <scope>NUCLEOTIDE SEQUENCE [LARGE SCALE GENOMIC DNA]</scope>
    <source>
        <strain evidence="2 3">C2</strain>
    </source>
</reference>
<dbReference type="VEuPathDB" id="FungiDB:RhiirFUN_015235"/>
<organism evidence="2 3">
    <name type="scientific">Rhizophagus irregularis</name>
    <dbReference type="NCBI Taxonomy" id="588596"/>
    <lineage>
        <taxon>Eukaryota</taxon>
        <taxon>Fungi</taxon>
        <taxon>Fungi incertae sedis</taxon>
        <taxon>Mucoromycota</taxon>
        <taxon>Glomeromycotina</taxon>
        <taxon>Glomeromycetes</taxon>
        <taxon>Glomerales</taxon>
        <taxon>Glomeraceae</taxon>
        <taxon>Rhizophagus</taxon>
    </lineage>
</organism>
<reference evidence="2 3" key="2">
    <citation type="submission" date="2017-10" db="EMBL/GenBank/DDBJ databases">
        <title>Extensive intraspecific genome diversity in a model arbuscular mycorrhizal fungus.</title>
        <authorList>
            <person name="Chen E.C.H."/>
            <person name="Morin E."/>
            <person name="Baudet D."/>
            <person name="Noel J."/>
            <person name="Ndikumana S."/>
            <person name="Charron P."/>
            <person name="St-Onge C."/>
            <person name="Giorgi J."/>
            <person name="Grigoriev I.V."/>
            <person name="Roux C."/>
            <person name="Martin F.M."/>
            <person name="Corradi N."/>
        </authorList>
    </citation>
    <scope>NUCLEOTIDE SEQUENCE [LARGE SCALE GENOMIC DNA]</scope>
    <source>
        <strain evidence="2 3">C2</strain>
    </source>
</reference>
<proteinExistence type="predicted"/>
<evidence type="ECO:0000313" key="2">
    <source>
        <dbReference type="EMBL" id="PKK68845.1"/>
    </source>
</evidence>
<dbReference type="Pfam" id="PF04937">
    <property type="entry name" value="DUF659"/>
    <property type="match status" value="1"/>
</dbReference>
<dbReference type="InterPro" id="IPR012337">
    <property type="entry name" value="RNaseH-like_sf"/>
</dbReference>
<sequence length="204" mass="23213">MSESHTAKFLAEKINEVITNIGPEKFSAVVSDHAAACASAKRIIADTHKHIIPIRCIAHHINLITTDICKTSFAKELKVEISKLMSKLDGQQLRILLNECPEILNNEIKSLLRSRSFFNDVDAVNTLLGPVKSAVKALEFKSTTLADCFVELIKLSQRINFLPPISDQNFKSTCIELFNKRWKQFDFDLYILSYMLHPYYRGKL</sequence>
<evidence type="ECO:0000259" key="1">
    <source>
        <dbReference type="Pfam" id="PF04937"/>
    </source>
</evidence>
<dbReference type="Proteomes" id="UP000233469">
    <property type="component" value="Unassembled WGS sequence"/>
</dbReference>
<feature type="domain" description="DUF659" evidence="1">
    <location>
        <begin position="3"/>
        <end position="77"/>
    </location>
</feature>
<dbReference type="VEuPathDB" id="FungiDB:RhiirA1_482310"/>
<dbReference type="InterPro" id="IPR007021">
    <property type="entry name" value="DUF659"/>
</dbReference>
<comment type="caution">
    <text evidence="2">The sequence shown here is derived from an EMBL/GenBank/DDBJ whole genome shotgun (WGS) entry which is preliminary data.</text>
</comment>
<dbReference type="VEuPathDB" id="FungiDB:FUN_013526"/>
<dbReference type="AlphaFoldDB" id="A0A2N1N4L4"/>
<gene>
    <name evidence="2" type="ORF">RhiirC2_781731</name>
</gene>
<dbReference type="EMBL" id="LLXL01000794">
    <property type="protein sequence ID" value="PKK68845.1"/>
    <property type="molecule type" value="Genomic_DNA"/>
</dbReference>
<name>A0A2N1N4L4_9GLOM</name>